<dbReference type="Proteomes" id="UP000202419">
    <property type="component" value="Segment"/>
</dbReference>
<keyword evidence="3" id="KW-1185">Reference proteome</keyword>
<keyword evidence="1" id="KW-0812">Transmembrane</keyword>
<protein>
    <submittedName>
        <fullName evidence="2">Uncharacterized protein b245L</fullName>
    </submittedName>
</protein>
<dbReference type="GeneID" id="5658774"/>
<evidence type="ECO:0000256" key="1">
    <source>
        <dbReference type="SAM" id="Phobius"/>
    </source>
</evidence>
<sequence>MTHDVFFANSTTSFALSIVNVSGTVSFSPIIGVIPIPSYSSFIASHCFFVAFAAEIAAFPICFSPVP</sequence>
<organismHost>
    <name type="scientific">Chlorella</name>
    <dbReference type="NCBI Taxonomy" id="3071"/>
</organismHost>
<reference evidence="2 3" key="1">
    <citation type="journal article" date="2007" name="Virology">
        <title>Sequence and annotation of the 369-kb NY-2A and the 345-kb AR158 viruses that infect Chlorella NC64A.</title>
        <authorList>
            <person name="Fitzgerald L.A."/>
            <person name="Graves M.V."/>
            <person name="Li X."/>
            <person name="Feldblyum T."/>
            <person name="Nierman W.C."/>
            <person name="Van Etten J.L."/>
        </authorList>
    </citation>
    <scope>NUCLEOTIDE SEQUENCE [LARGE SCALE GENOMIC DNA]</scope>
    <source>
        <strain evidence="2 3">NY-2A</strain>
    </source>
</reference>
<organism evidence="2 3">
    <name type="scientific">Paramecium bursaria Chlorella virus NY2A</name>
    <name type="common">PBCV-NY2A</name>
    <dbReference type="NCBI Taxonomy" id="46021"/>
    <lineage>
        <taxon>Viruses</taxon>
        <taxon>Varidnaviria</taxon>
        <taxon>Bamfordvirae</taxon>
        <taxon>Nucleocytoviricota</taxon>
        <taxon>Megaviricetes</taxon>
        <taxon>Algavirales</taxon>
        <taxon>Phycodnaviridae</taxon>
        <taxon>Chlorovirus</taxon>
        <taxon>Chlorovirus americanus</taxon>
    </lineage>
</organism>
<dbReference type="EMBL" id="DQ491002">
    <property type="protein sequence ID" value="ABT14644.1"/>
    <property type="molecule type" value="Genomic_DNA"/>
</dbReference>
<keyword evidence="1" id="KW-1133">Transmembrane helix</keyword>
<proteinExistence type="predicted"/>
<feature type="transmembrane region" description="Helical" evidence="1">
    <location>
        <begin position="42"/>
        <end position="63"/>
    </location>
</feature>
<name>A7IWC0_PBCVN</name>
<evidence type="ECO:0000313" key="3">
    <source>
        <dbReference type="Proteomes" id="UP000202419"/>
    </source>
</evidence>
<dbReference type="RefSeq" id="YP_001497441.1">
    <property type="nucleotide sequence ID" value="NC_009898.1"/>
</dbReference>
<dbReference type="KEGG" id="vg:5658774"/>
<feature type="transmembrane region" description="Helical" evidence="1">
    <location>
        <begin position="12"/>
        <end position="36"/>
    </location>
</feature>
<gene>
    <name evidence="2" type="primary">b245L</name>
    <name evidence="2" type="ORF">NY2A_b245L</name>
</gene>
<keyword evidence="1" id="KW-0472">Membrane</keyword>
<accession>A7IWC0</accession>
<evidence type="ECO:0000313" key="2">
    <source>
        <dbReference type="EMBL" id="ABT14644.1"/>
    </source>
</evidence>